<proteinExistence type="predicted"/>
<feature type="domain" description="Amine oxidase" evidence="1">
    <location>
        <begin position="38"/>
        <end position="491"/>
    </location>
</feature>
<evidence type="ECO:0000259" key="1">
    <source>
        <dbReference type="Pfam" id="PF01593"/>
    </source>
</evidence>
<dbReference type="EMBL" id="JAFBCF010000001">
    <property type="protein sequence ID" value="MBM7798145.1"/>
    <property type="molecule type" value="Genomic_DNA"/>
</dbReference>
<dbReference type="PANTHER" id="PTHR42923">
    <property type="entry name" value="PROTOPORPHYRINOGEN OXIDASE"/>
    <property type="match status" value="1"/>
</dbReference>
<protein>
    <submittedName>
        <fullName evidence="2">Isorenieratene synthase</fullName>
    </submittedName>
</protein>
<dbReference type="InterPro" id="IPR050464">
    <property type="entry name" value="Zeta_carotene_desat/Oxidored"/>
</dbReference>
<reference evidence="2 3" key="1">
    <citation type="submission" date="2021-01" db="EMBL/GenBank/DDBJ databases">
        <title>Sequencing the genomes of 1000 actinobacteria strains.</title>
        <authorList>
            <person name="Klenk H.-P."/>
        </authorList>
    </citation>
    <scope>NUCLEOTIDE SEQUENCE [LARGE SCALE GENOMIC DNA]</scope>
    <source>
        <strain evidence="2 3">DSM 18662</strain>
    </source>
</reference>
<comment type="caution">
    <text evidence="2">The sequence shown here is derived from an EMBL/GenBank/DDBJ whole genome shotgun (WGS) entry which is preliminary data.</text>
</comment>
<gene>
    <name evidence="2" type="ORF">JOE57_001066</name>
</gene>
<accession>A0ABS2RGL7</accession>
<dbReference type="InterPro" id="IPR036188">
    <property type="entry name" value="FAD/NAD-bd_sf"/>
</dbReference>
<evidence type="ECO:0000313" key="3">
    <source>
        <dbReference type="Proteomes" id="UP000704762"/>
    </source>
</evidence>
<dbReference type="SUPFAM" id="SSF51905">
    <property type="entry name" value="FAD/NAD(P)-binding domain"/>
    <property type="match status" value="1"/>
</dbReference>
<keyword evidence="3" id="KW-1185">Reference proteome</keyword>
<evidence type="ECO:0000313" key="2">
    <source>
        <dbReference type="EMBL" id="MBM7798145.1"/>
    </source>
</evidence>
<sequence length="529" mass="57228">MTARWIPGRDARAALHPGATGALRSSQARTVVVVGGGIAGIAASVALAERGVGVTLVEREAQLGGRVRAWPVDHDGDRVTMSRGFHAFFRQYYNLRALLRRTDPALERLTGIGDYPLTLAGGHDDSFARIPRTPPFNLAAFVARSPSFTARDLSRVDIPAALELLDVDFPDTFSAYDGQSAAEFLDRLRFPAGARHLALEVFARSFFADPTEFSAGELVAMFHTYFVGSSEGLLFDLPTDDYDTALWAPLRSYLERSGAEVRTRETIEWLDVSDPEQVRAGLGSGGELTADAVVLAADPASTRRLVAGAAELGDDDWRSRVAGTRNAPAFAVWRLWLDRRVDPGRPAFLGTSGYGPLDNVTVLERFEAGAARWSADHQGSVVEVHAYALPGTGELGTGDLGTGDLDGLQARLRVELNRVYPELAAARVVGSEWLVKDDCPLVDTSPWIRRPEVSTPDPRVKLAGDGIRCDFPVALMERAATTGMLAANALLGDWGLAGHDLWTAPMQGRHRAVGRLRRAMAHRRDAAVS</sequence>
<organism evidence="2 3">
    <name type="scientific">Microlunatus panaciterrae</name>
    <dbReference type="NCBI Taxonomy" id="400768"/>
    <lineage>
        <taxon>Bacteria</taxon>
        <taxon>Bacillati</taxon>
        <taxon>Actinomycetota</taxon>
        <taxon>Actinomycetes</taxon>
        <taxon>Propionibacteriales</taxon>
        <taxon>Propionibacteriaceae</taxon>
        <taxon>Microlunatus</taxon>
    </lineage>
</organism>
<name>A0ABS2RGL7_9ACTN</name>
<dbReference type="InterPro" id="IPR002937">
    <property type="entry name" value="Amino_oxidase"/>
</dbReference>
<dbReference type="Proteomes" id="UP000704762">
    <property type="component" value="Unassembled WGS sequence"/>
</dbReference>
<dbReference type="PANTHER" id="PTHR42923:SF43">
    <property type="entry name" value="AMINE OXIDASE"/>
    <property type="match status" value="1"/>
</dbReference>
<dbReference type="Pfam" id="PF01593">
    <property type="entry name" value="Amino_oxidase"/>
    <property type="match status" value="1"/>
</dbReference>
<dbReference type="Gene3D" id="3.50.50.60">
    <property type="entry name" value="FAD/NAD(P)-binding domain"/>
    <property type="match status" value="1"/>
</dbReference>
<dbReference type="RefSeq" id="WP_204916735.1">
    <property type="nucleotide sequence ID" value="NZ_BAAAQP010000011.1"/>
</dbReference>